<sequence length="327" mass="35579">MKNIKRGLLTLSFTFVMVMAMGVVNVNAADYSLEDEMANLISGTPLTLTSQDTLTYNGEQWVGKEGRLTVTYGDLSIKYDDAGTPGLDATNVQDDTVLFTVDGSVILNTGKQFIVQVKLQVELEEELEDIKLPVNFTINEGSYLGVYGTLAMPSGTNSVLVNNGSINITQPGAIELRDRANIYQGNGNMMVYGKLAIYGNSGSNIGEQVINLYENGFVYSEADVTDNINVGNVNMDGYKYTMSNSENNVYESVTATIGSREFPYAYTVTSEKITDVVPVTPDEDTTTEETTTENVKNPETSDGILLFLGLTVVGFAGVALTYRRLHN</sequence>
<feature type="chain" id="PRO_5039269622" evidence="2">
    <location>
        <begin position="29"/>
        <end position="327"/>
    </location>
</feature>
<reference evidence="3" key="1">
    <citation type="submission" date="2020-10" db="EMBL/GenBank/DDBJ databases">
        <authorList>
            <person name="Gilroy R."/>
        </authorList>
    </citation>
    <scope>NUCLEOTIDE SEQUENCE</scope>
    <source>
        <strain evidence="3">CHK195-26880</strain>
    </source>
</reference>
<evidence type="ECO:0000256" key="1">
    <source>
        <dbReference type="SAM" id="Phobius"/>
    </source>
</evidence>
<evidence type="ECO:0000313" key="3">
    <source>
        <dbReference type="EMBL" id="HIT38075.1"/>
    </source>
</evidence>
<name>A0A9D1GBC5_9FIRM</name>
<protein>
    <submittedName>
        <fullName evidence="3">Uncharacterized protein</fullName>
    </submittedName>
</protein>
<proteinExistence type="predicted"/>
<dbReference type="EMBL" id="DVKQ01000082">
    <property type="protein sequence ID" value="HIT38075.1"/>
    <property type="molecule type" value="Genomic_DNA"/>
</dbReference>
<feature type="signal peptide" evidence="2">
    <location>
        <begin position="1"/>
        <end position="28"/>
    </location>
</feature>
<feature type="transmembrane region" description="Helical" evidence="1">
    <location>
        <begin position="304"/>
        <end position="322"/>
    </location>
</feature>
<keyword evidence="1" id="KW-0472">Membrane</keyword>
<comment type="caution">
    <text evidence="3">The sequence shown here is derived from an EMBL/GenBank/DDBJ whole genome shotgun (WGS) entry which is preliminary data.</text>
</comment>
<dbReference type="Proteomes" id="UP000886833">
    <property type="component" value="Unassembled WGS sequence"/>
</dbReference>
<reference evidence="3" key="2">
    <citation type="journal article" date="2021" name="PeerJ">
        <title>Extensive microbial diversity within the chicken gut microbiome revealed by metagenomics and culture.</title>
        <authorList>
            <person name="Gilroy R."/>
            <person name="Ravi A."/>
            <person name="Getino M."/>
            <person name="Pursley I."/>
            <person name="Horton D.L."/>
            <person name="Alikhan N.F."/>
            <person name="Baker D."/>
            <person name="Gharbi K."/>
            <person name="Hall N."/>
            <person name="Watson M."/>
            <person name="Adriaenssens E.M."/>
            <person name="Foster-Nyarko E."/>
            <person name="Jarju S."/>
            <person name="Secka A."/>
            <person name="Antonio M."/>
            <person name="Oren A."/>
            <person name="Chaudhuri R.R."/>
            <person name="La Ragione R."/>
            <person name="Hildebrand F."/>
            <person name="Pallen M.J."/>
        </authorList>
    </citation>
    <scope>NUCLEOTIDE SEQUENCE</scope>
    <source>
        <strain evidence="3">CHK195-26880</strain>
    </source>
</reference>
<dbReference type="AlphaFoldDB" id="A0A9D1GBC5"/>
<gene>
    <name evidence="3" type="ORF">IAB59_06340</name>
</gene>
<keyword evidence="1" id="KW-0812">Transmembrane</keyword>
<evidence type="ECO:0000313" key="4">
    <source>
        <dbReference type="Proteomes" id="UP000886833"/>
    </source>
</evidence>
<keyword evidence="1" id="KW-1133">Transmembrane helix</keyword>
<keyword evidence="2" id="KW-0732">Signal</keyword>
<accession>A0A9D1GBC5</accession>
<organism evidence="3 4">
    <name type="scientific">Candidatus Onthousia faecipullorum</name>
    <dbReference type="NCBI Taxonomy" id="2840887"/>
    <lineage>
        <taxon>Bacteria</taxon>
        <taxon>Bacillati</taxon>
        <taxon>Bacillota</taxon>
        <taxon>Bacilli</taxon>
        <taxon>Candidatus Onthousia</taxon>
    </lineage>
</organism>
<evidence type="ECO:0000256" key="2">
    <source>
        <dbReference type="SAM" id="SignalP"/>
    </source>
</evidence>